<organism evidence="2 3">
    <name type="scientific">Glossina morsitans morsitans</name>
    <name type="common">Savannah tsetse fly</name>
    <dbReference type="NCBI Taxonomy" id="37546"/>
    <lineage>
        <taxon>Eukaryota</taxon>
        <taxon>Metazoa</taxon>
        <taxon>Ecdysozoa</taxon>
        <taxon>Arthropoda</taxon>
        <taxon>Hexapoda</taxon>
        <taxon>Insecta</taxon>
        <taxon>Pterygota</taxon>
        <taxon>Neoptera</taxon>
        <taxon>Endopterygota</taxon>
        <taxon>Diptera</taxon>
        <taxon>Brachycera</taxon>
        <taxon>Muscomorpha</taxon>
        <taxon>Hippoboscoidea</taxon>
        <taxon>Glossinidae</taxon>
        <taxon>Glossina</taxon>
    </lineage>
</organism>
<sequence length="94" mass="10901">MSSFKSTEDIVQRVTGNFGRWQLRSIILIFLCKIPTAWFMACIIYTAPTAQKGHYYCRPSPLEISRNSSWIRVSQSPLSDIQRTDREFQVDACH</sequence>
<keyword evidence="3" id="KW-1185">Reference proteome</keyword>
<accession>A0A1B0G574</accession>
<proteinExistence type="predicted"/>
<dbReference type="EMBL" id="CCAG010007639">
    <property type="status" value="NOT_ANNOTATED_CDS"/>
    <property type="molecule type" value="Genomic_DNA"/>
</dbReference>
<feature type="transmembrane region" description="Helical" evidence="1">
    <location>
        <begin position="26"/>
        <end position="48"/>
    </location>
</feature>
<dbReference type="EnsemblMetazoa" id="GMOY008470-RA">
    <property type="protein sequence ID" value="GMOY008470-PA"/>
    <property type="gene ID" value="GMOY008470"/>
</dbReference>
<reference evidence="2" key="1">
    <citation type="submission" date="2020-05" db="UniProtKB">
        <authorList>
            <consortium name="EnsemblMetazoa"/>
        </authorList>
    </citation>
    <scope>IDENTIFICATION</scope>
    <source>
        <strain evidence="2">Yale</strain>
    </source>
</reference>
<keyword evidence="1" id="KW-1133">Transmembrane helix</keyword>
<dbReference type="STRING" id="37546.A0A1B0G574"/>
<name>A0A1B0G574_GLOMM</name>
<dbReference type="AlphaFoldDB" id="A0A1B0G574"/>
<protein>
    <submittedName>
        <fullName evidence="2">Uncharacterized protein</fullName>
    </submittedName>
</protein>
<evidence type="ECO:0000313" key="3">
    <source>
        <dbReference type="Proteomes" id="UP000092444"/>
    </source>
</evidence>
<dbReference type="VEuPathDB" id="VectorBase:GMOY008470"/>
<keyword evidence="1" id="KW-0812">Transmembrane</keyword>
<dbReference type="Proteomes" id="UP000092444">
    <property type="component" value="Unassembled WGS sequence"/>
</dbReference>
<keyword evidence="1" id="KW-0472">Membrane</keyword>
<evidence type="ECO:0000313" key="2">
    <source>
        <dbReference type="EnsemblMetazoa" id="GMOY008470-PA"/>
    </source>
</evidence>
<evidence type="ECO:0000256" key="1">
    <source>
        <dbReference type="SAM" id="Phobius"/>
    </source>
</evidence>